<dbReference type="EMBL" id="NKXS01005123">
    <property type="protein sequence ID" value="PIN04497.1"/>
    <property type="molecule type" value="Genomic_DNA"/>
</dbReference>
<evidence type="ECO:0000259" key="7">
    <source>
        <dbReference type="Pfam" id="PF00931"/>
    </source>
</evidence>
<comment type="similarity">
    <text evidence="2">Belongs to the disease resistance NB-LRR family.</text>
</comment>
<dbReference type="STRING" id="429701.A0A2G9GGS9"/>
<dbReference type="InterPro" id="IPR032675">
    <property type="entry name" value="LRR_dom_sf"/>
</dbReference>
<proteinExistence type="inferred from homology"/>
<gene>
    <name evidence="9" type="ORF">CDL12_22968</name>
</gene>
<feature type="domain" description="NB-ARC" evidence="7">
    <location>
        <begin position="160"/>
        <end position="333"/>
    </location>
</feature>
<dbReference type="AlphaFoldDB" id="A0A2G9GGS9"/>
<keyword evidence="10" id="KW-1185">Reference proteome</keyword>
<comment type="function">
    <text evidence="1">Confers resistance to late blight (Phytophthora infestans) races carrying the avirulence gene Avr1. Resistance proteins guard the plant against pathogens that contain an appropriate avirulence protein via an indirect interaction with this avirulence protein. That triggers a defense system including the hypersensitive response, which restricts the pathogen growth.</text>
</comment>
<evidence type="ECO:0000256" key="4">
    <source>
        <dbReference type="ARBA" id="ARBA00022667"/>
    </source>
</evidence>
<evidence type="ECO:0000256" key="6">
    <source>
        <dbReference type="ARBA" id="ARBA00022821"/>
    </source>
</evidence>
<dbReference type="Pfam" id="PF00931">
    <property type="entry name" value="NB-ARC"/>
    <property type="match status" value="1"/>
</dbReference>
<evidence type="ECO:0000256" key="3">
    <source>
        <dbReference type="ARBA" id="ARBA00022614"/>
    </source>
</evidence>
<accession>A0A2G9GGS9</accession>
<dbReference type="PANTHER" id="PTHR23155:SF1152">
    <property type="entry name" value="AAA+ ATPASE DOMAIN-CONTAINING PROTEIN"/>
    <property type="match status" value="1"/>
</dbReference>
<keyword evidence="3" id="KW-0433">Leucine-rich repeat</keyword>
<sequence>MAYFAAVISLKNTIQRLLNSSQTSIPPPSREILEFALKEVRSIQKVLQNNEKIIIKNDDNERVTSLKGQITEAAYKLEDALESHTLDQYESPANEVFLDFKEVKEEINYFAETMKKIEKMMMEELRRPLLEEEEEEEEDIVQLKIDGGKNSKMVGLSNEFDRMKNLLSNCAASGNYFLAIVGMAGIGKTAFALKLFEDPLISSHSDTHVFVTIGQKYQSKKDKVMRSILNQINHDIDEIHVEEHKDLANYIFRSLQGKRYLIVFDDVWNEPDLSELLSLLPHDSNPCQVWVTSRIQNAGHWSPRRGVFRIRRLYKMLLLNKDESWDLLREKVFGEGYFCPFQLEKFGKKIAEHCEGLPLTIITVANILSKEGKTLEYEKTLEYWEKVAEKKTSVFTYAYDQMRGVLISSYNYLPQYLKSCFLYMGAFPLGCEIPASKLRNLWHAEQFLEPNFTTSFEDFAKLSLRRLVSNSIVLANQRSSTPFSWLTTWVKTCRLHSVYWDLCFKEARKEGFLHVINFKDSEEDIKSQRRLCSYNNVLFGIKEVHDSKARSLLCTGPHHPYPVPIRYRLRLLRVLDSLTIRFYKFPTEVLKLVQLRFLALTYSEKVPGSISKLCNLEYLIVHQHLSINKSFGDSSYLPTEIWNMKELRHIQVRGGNLPDPCGAVLQNLLTLSDVSVNSCSQEILERTPNLEKLGIQIELTPDAVQPLYCFDHFSHLRSLRSLKCVIVNPKPSSQVVASSMILPSCLVKLSLGGLGHPWRCMKTIAKLPRLKVLKLRCYAFQGPVWETSHDEFSSLEYLLLEDTDLVHWRSDRSHCFPDLQSLIIRHCYKLKEIPSLSAFQRTNTLVELVDCPSSLAEQLRKKYTLPRLHVHSSLDDEK</sequence>
<dbReference type="Gene3D" id="1.20.5.4130">
    <property type="match status" value="1"/>
</dbReference>
<dbReference type="SUPFAM" id="SSF52058">
    <property type="entry name" value="L domain-like"/>
    <property type="match status" value="1"/>
</dbReference>
<name>A0A2G9GGS9_9LAMI</name>
<dbReference type="Gene3D" id="3.80.10.10">
    <property type="entry name" value="Ribonuclease Inhibitor"/>
    <property type="match status" value="1"/>
</dbReference>
<dbReference type="OrthoDB" id="911330at2759"/>
<evidence type="ECO:0000259" key="8">
    <source>
        <dbReference type="Pfam" id="PF23598"/>
    </source>
</evidence>
<dbReference type="Proteomes" id="UP000231279">
    <property type="component" value="Unassembled WGS sequence"/>
</dbReference>
<dbReference type="PANTHER" id="PTHR23155">
    <property type="entry name" value="DISEASE RESISTANCE PROTEIN RP"/>
    <property type="match status" value="1"/>
</dbReference>
<reference evidence="10" key="1">
    <citation type="journal article" date="2018" name="Gigascience">
        <title>Genome assembly of the Pink Ipe (Handroanthus impetiginosus, Bignoniaceae), a highly valued, ecologically keystone Neotropical timber forest tree.</title>
        <authorList>
            <person name="Silva-Junior O.B."/>
            <person name="Grattapaglia D."/>
            <person name="Novaes E."/>
            <person name="Collevatti R.G."/>
        </authorList>
    </citation>
    <scope>NUCLEOTIDE SEQUENCE [LARGE SCALE GENOMIC DNA]</scope>
    <source>
        <strain evidence="10">cv. UFG-1</strain>
    </source>
</reference>
<protein>
    <submittedName>
        <fullName evidence="9">Apoptotic ATPase</fullName>
    </submittedName>
</protein>
<dbReference type="PRINTS" id="PR00364">
    <property type="entry name" value="DISEASERSIST"/>
</dbReference>
<keyword evidence="4" id="KW-0381">Hypersensitive response</keyword>
<dbReference type="Gene3D" id="1.10.10.10">
    <property type="entry name" value="Winged helix-like DNA-binding domain superfamily/Winged helix DNA-binding domain"/>
    <property type="match status" value="1"/>
</dbReference>
<dbReference type="InterPro" id="IPR044974">
    <property type="entry name" value="Disease_R_plants"/>
</dbReference>
<dbReference type="SUPFAM" id="SSF52540">
    <property type="entry name" value="P-loop containing nucleoside triphosphate hydrolases"/>
    <property type="match status" value="1"/>
</dbReference>
<dbReference type="InterPro" id="IPR036388">
    <property type="entry name" value="WH-like_DNA-bd_sf"/>
</dbReference>
<keyword evidence="5" id="KW-0677">Repeat</keyword>
<feature type="domain" description="Disease resistance R13L4/SHOC-2-like LRR" evidence="8">
    <location>
        <begin position="550"/>
        <end position="825"/>
    </location>
</feature>
<dbReference type="GO" id="GO:0009626">
    <property type="term" value="P:plant-type hypersensitive response"/>
    <property type="evidence" value="ECO:0007669"/>
    <property type="project" value="UniProtKB-KW"/>
</dbReference>
<evidence type="ECO:0000313" key="9">
    <source>
        <dbReference type="EMBL" id="PIN04497.1"/>
    </source>
</evidence>
<evidence type="ECO:0000313" key="10">
    <source>
        <dbReference type="Proteomes" id="UP000231279"/>
    </source>
</evidence>
<organism evidence="9 10">
    <name type="scientific">Handroanthus impetiginosus</name>
    <dbReference type="NCBI Taxonomy" id="429701"/>
    <lineage>
        <taxon>Eukaryota</taxon>
        <taxon>Viridiplantae</taxon>
        <taxon>Streptophyta</taxon>
        <taxon>Embryophyta</taxon>
        <taxon>Tracheophyta</taxon>
        <taxon>Spermatophyta</taxon>
        <taxon>Magnoliopsida</taxon>
        <taxon>eudicotyledons</taxon>
        <taxon>Gunneridae</taxon>
        <taxon>Pentapetalae</taxon>
        <taxon>asterids</taxon>
        <taxon>lamiids</taxon>
        <taxon>Lamiales</taxon>
        <taxon>Bignoniaceae</taxon>
        <taxon>Crescentiina</taxon>
        <taxon>Tabebuia alliance</taxon>
        <taxon>Handroanthus</taxon>
    </lineage>
</organism>
<comment type="caution">
    <text evidence="9">The sequence shown here is derived from an EMBL/GenBank/DDBJ whole genome shotgun (WGS) entry which is preliminary data.</text>
</comment>
<dbReference type="InterPro" id="IPR027417">
    <property type="entry name" value="P-loop_NTPase"/>
</dbReference>
<dbReference type="InterPro" id="IPR002182">
    <property type="entry name" value="NB-ARC"/>
</dbReference>
<dbReference type="InterPro" id="IPR055414">
    <property type="entry name" value="LRR_R13L4/SHOC2-like"/>
</dbReference>
<evidence type="ECO:0000256" key="1">
    <source>
        <dbReference type="ARBA" id="ARBA00002074"/>
    </source>
</evidence>
<evidence type="ECO:0000256" key="2">
    <source>
        <dbReference type="ARBA" id="ARBA00008894"/>
    </source>
</evidence>
<keyword evidence="6" id="KW-0611">Plant defense</keyword>
<dbReference type="Gene3D" id="1.10.8.430">
    <property type="entry name" value="Helical domain of apoptotic protease-activating factors"/>
    <property type="match status" value="1"/>
</dbReference>
<dbReference type="GO" id="GO:0043531">
    <property type="term" value="F:ADP binding"/>
    <property type="evidence" value="ECO:0007669"/>
    <property type="project" value="InterPro"/>
</dbReference>
<evidence type="ECO:0000256" key="5">
    <source>
        <dbReference type="ARBA" id="ARBA00022737"/>
    </source>
</evidence>
<dbReference type="Pfam" id="PF23598">
    <property type="entry name" value="LRR_14"/>
    <property type="match status" value="1"/>
</dbReference>
<dbReference type="InterPro" id="IPR042197">
    <property type="entry name" value="Apaf_helical"/>
</dbReference>
<dbReference type="Gene3D" id="3.40.50.300">
    <property type="entry name" value="P-loop containing nucleotide triphosphate hydrolases"/>
    <property type="match status" value="1"/>
</dbReference>
<dbReference type="GO" id="GO:0005737">
    <property type="term" value="C:cytoplasm"/>
    <property type="evidence" value="ECO:0007669"/>
    <property type="project" value="UniProtKB-SubCell"/>
</dbReference>